<keyword evidence="8 13" id="KW-0812">Transmembrane</keyword>
<proteinExistence type="inferred from homology"/>
<dbReference type="FunCoup" id="A0A3N4LQ93">
    <property type="interactions" value="597"/>
</dbReference>
<feature type="transmembrane region" description="Helical" evidence="13">
    <location>
        <begin position="339"/>
        <end position="363"/>
    </location>
</feature>
<organism evidence="14 15">
    <name type="scientific">Terfezia boudieri ATCC MYA-4762</name>
    <dbReference type="NCBI Taxonomy" id="1051890"/>
    <lineage>
        <taxon>Eukaryota</taxon>
        <taxon>Fungi</taxon>
        <taxon>Dikarya</taxon>
        <taxon>Ascomycota</taxon>
        <taxon>Pezizomycotina</taxon>
        <taxon>Pezizomycetes</taxon>
        <taxon>Pezizales</taxon>
        <taxon>Pezizaceae</taxon>
        <taxon>Terfezia</taxon>
    </lineage>
</organism>
<comment type="pathway">
    <text evidence="2 13">Glycolipid biosynthesis; glycosylphosphatidylinositol-anchor biosynthesis.</text>
</comment>
<accession>A0A3N4LQ93</accession>
<name>A0A3N4LQ93_9PEZI</name>
<dbReference type="PANTHER" id="PTHR12886">
    <property type="entry name" value="PIG-M MANNOSYLTRANSFERASE"/>
    <property type="match status" value="1"/>
</dbReference>
<feature type="transmembrane region" description="Helical" evidence="13">
    <location>
        <begin position="149"/>
        <end position="166"/>
    </location>
</feature>
<comment type="subcellular location">
    <subcellularLocation>
        <location evidence="1 13">Endoplasmic reticulum membrane</location>
        <topology evidence="1 13">Multi-pass membrane protein</topology>
    </subcellularLocation>
</comment>
<evidence type="ECO:0000256" key="9">
    <source>
        <dbReference type="ARBA" id="ARBA00022824"/>
    </source>
</evidence>
<dbReference type="AlphaFoldDB" id="A0A3N4LQ93"/>
<dbReference type="GO" id="GO:0006506">
    <property type="term" value="P:GPI anchor biosynthetic process"/>
    <property type="evidence" value="ECO:0007669"/>
    <property type="project" value="UniProtKB-UniPathway"/>
</dbReference>
<dbReference type="OrthoDB" id="1741594at2759"/>
<dbReference type="GO" id="GO:1990529">
    <property type="term" value="C:glycosylphosphatidylinositol-mannosyltransferase I complex"/>
    <property type="evidence" value="ECO:0007669"/>
    <property type="project" value="TreeGrafter"/>
</dbReference>
<evidence type="ECO:0000256" key="4">
    <source>
        <dbReference type="ARBA" id="ARBA00013797"/>
    </source>
</evidence>
<keyword evidence="7 13" id="KW-0808">Transferase</keyword>
<feature type="transmembrane region" description="Helical" evidence="13">
    <location>
        <begin position="407"/>
        <end position="429"/>
    </location>
</feature>
<comment type="function">
    <text evidence="12 13">Mannosyltransferase involved in glycosylphosphatidylinositol-anchor biosynthesis. Transfers the first alpha-1,4-mannose to GlcN-acyl-PI during GPI precursor assembly. Required for cell wall integrity.</text>
</comment>
<keyword evidence="6 13" id="KW-0328">Glycosyltransferase</keyword>
<keyword evidence="15" id="KW-1185">Reference proteome</keyword>
<dbReference type="GO" id="GO:0005789">
    <property type="term" value="C:endoplasmic reticulum membrane"/>
    <property type="evidence" value="ECO:0007669"/>
    <property type="project" value="UniProtKB-SubCell"/>
</dbReference>
<feature type="transmembrane region" description="Helical" evidence="13">
    <location>
        <begin position="240"/>
        <end position="261"/>
    </location>
</feature>
<evidence type="ECO:0000256" key="11">
    <source>
        <dbReference type="ARBA" id="ARBA00023136"/>
    </source>
</evidence>
<dbReference type="InterPro" id="IPR007704">
    <property type="entry name" value="PIG-M"/>
</dbReference>
<gene>
    <name evidence="14" type="ORF">L211DRAFT_838288</name>
</gene>
<evidence type="ECO:0000256" key="2">
    <source>
        <dbReference type="ARBA" id="ARBA00004687"/>
    </source>
</evidence>
<protein>
    <recommendedName>
        <fullName evidence="4 13">GPI mannosyltransferase 1</fullName>
        <ecNumber evidence="13">2.4.1.-</ecNumber>
    </recommendedName>
    <alternativeName>
        <fullName evidence="13">GPI mannosyltransferase I</fullName>
    </alternativeName>
</protein>
<evidence type="ECO:0000313" key="15">
    <source>
        <dbReference type="Proteomes" id="UP000267821"/>
    </source>
</evidence>
<evidence type="ECO:0000313" key="14">
    <source>
        <dbReference type="EMBL" id="RPB23838.1"/>
    </source>
</evidence>
<keyword evidence="9 13" id="KW-0256">Endoplasmic reticulum</keyword>
<evidence type="ECO:0000256" key="6">
    <source>
        <dbReference type="ARBA" id="ARBA00022676"/>
    </source>
</evidence>
<evidence type="ECO:0000256" key="13">
    <source>
        <dbReference type="RuleBase" id="RU365064"/>
    </source>
</evidence>
<evidence type="ECO:0000256" key="1">
    <source>
        <dbReference type="ARBA" id="ARBA00004477"/>
    </source>
</evidence>
<dbReference type="GO" id="GO:0051751">
    <property type="term" value="F:alpha-1,4-mannosyltransferase activity"/>
    <property type="evidence" value="ECO:0007669"/>
    <property type="project" value="InterPro"/>
</dbReference>
<dbReference type="PANTHER" id="PTHR12886:SF0">
    <property type="entry name" value="GPI MANNOSYLTRANSFERASE 1"/>
    <property type="match status" value="1"/>
</dbReference>
<dbReference type="Proteomes" id="UP000267821">
    <property type="component" value="Unassembled WGS sequence"/>
</dbReference>
<evidence type="ECO:0000256" key="7">
    <source>
        <dbReference type="ARBA" id="ARBA00022679"/>
    </source>
</evidence>
<dbReference type="Pfam" id="PF05007">
    <property type="entry name" value="Mannosyl_trans"/>
    <property type="match status" value="1"/>
</dbReference>
<dbReference type="STRING" id="1051890.A0A3N4LQ93"/>
<dbReference type="InParanoid" id="A0A3N4LQ93"/>
<keyword evidence="11 13" id="KW-0472">Membrane</keyword>
<evidence type="ECO:0000256" key="12">
    <source>
        <dbReference type="ARBA" id="ARBA00025399"/>
    </source>
</evidence>
<keyword evidence="10 13" id="KW-1133">Transmembrane helix</keyword>
<feature type="transmembrane region" description="Helical" evidence="13">
    <location>
        <begin position="113"/>
        <end position="137"/>
    </location>
</feature>
<feature type="transmembrane region" description="Helical" evidence="13">
    <location>
        <begin position="172"/>
        <end position="199"/>
    </location>
</feature>
<evidence type="ECO:0000256" key="8">
    <source>
        <dbReference type="ARBA" id="ARBA00022692"/>
    </source>
</evidence>
<feature type="transmembrane region" description="Helical" evidence="13">
    <location>
        <begin position="78"/>
        <end position="101"/>
    </location>
</feature>
<reference evidence="14 15" key="1">
    <citation type="journal article" date="2018" name="Nat. Ecol. Evol.">
        <title>Pezizomycetes genomes reveal the molecular basis of ectomycorrhizal truffle lifestyle.</title>
        <authorList>
            <person name="Murat C."/>
            <person name="Payen T."/>
            <person name="Noel B."/>
            <person name="Kuo A."/>
            <person name="Morin E."/>
            <person name="Chen J."/>
            <person name="Kohler A."/>
            <person name="Krizsan K."/>
            <person name="Balestrini R."/>
            <person name="Da Silva C."/>
            <person name="Montanini B."/>
            <person name="Hainaut M."/>
            <person name="Levati E."/>
            <person name="Barry K.W."/>
            <person name="Belfiori B."/>
            <person name="Cichocki N."/>
            <person name="Clum A."/>
            <person name="Dockter R.B."/>
            <person name="Fauchery L."/>
            <person name="Guy J."/>
            <person name="Iotti M."/>
            <person name="Le Tacon F."/>
            <person name="Lindquist E.A."/>
            <person name="Lipzen A."/>
            <person name="Malagnac F."/>
            <person name="Mello A."/>
            <person name="Molinier V."/>
            <person name="Miyauchi S."/>
            <person name="Poulain J."/>
            <person name="Riccioni C."/>
            <person name="Rubini A."/>
            <person name="Sitrit Y."/>
            <person name="Splivallo R."/>
            <person name="Traeger S."/>
            <person name="Wang M."/>
            <person name="Zifcakova L."/>
            <person name="Wipf D."/>
            <person name="Zambonelli A."/>
            <person name="Paolocci F."/>
            <person name="Nowrousian M."/>
            <person name="Ottonello S."/>
            <person name="Baldrian P."/>
            <person name="Spatafora J.W."/>
            <person name="Henrissat B."/>
            <person name="Nagy L.G."/>
            <person name="Aury J.M."/>
            <person name="Wincker P."/>
            <person name="Grigoriev I.V."/>
            <person name="Bonfante P."/>
            <person name="Martin F.M."/>
        </authorList>
    </citation>
    <scope>NUCLEOTIDE SEQUENCE [LARGE SCALE GENOMIC DNA]</scope>
    <source>
        <strain evidence="14 15">ATCC MYA-4762</strain>
    </source>
</reference>
<feature type="transmembrane region" description="Helical" evidence="13">
    <location>
        <begin position="18"/>
        <end position="36"/>
    </location>
</feature>
<sequence length="435" mass="48299">MAACSSISGKLEPLFRPLPLLLLSTLLRIALLLYGLHQDTTSIVKYTDIDYHVFTDASRFLSHGQSPYSRETYRYTPLLAWLLLPTTWGGVFCFSLGKVLFAAGDVLAGWGMLRVLCGYYAMQEVPAGKVVAAVWLWNPMVAVVSTRGSSEGLLGGMVVGLVWAVLEGRVALAGGLLGLCVHWKIYPVVYAVAVVWWMGGEEAQRIFRKDAGKAEGKETDGEKNKSVMALTWAFITKERLIFGLSALGTFTALNLWMYTLYGPSFLSHTYTYHLSRLDHRHNFSPYHTLLYLVSGNPPYTQSTPWTTLPFLPQILLSALLLPLSFGKHDLPTTLFAQTFAFVTFNKVCTSQYFMWYLVLLPFYLPRSTFIRNKKLGVVALALWVMAQAAWLGMAYKLEFEGVQAFFPGLWAAGAAFFAVNCWVLGVVVGDSGVGK</sequence>
<evidence type="ECO:0000256" key="5">
    <source>
        <dbReference type="ARBA" id="ARBA00022502"/>
    </source>
</evidence>
<dbReference type="EC" id="2.4.1.-" evidence="13"/>
<dbReference type="EMBL" id="ML121544">
    <property type="protein sequence ID" value="RPB23838.1"/>
    <property type="molecule type" value="Genomic_DNA"/>
</dbReference>
<keyword evidence="5 13" id="KW-0337">GPI-anchor biosynthesis</keyword>
<feature type="transmembrane region" description="Helical" evidence="13">
    <location>
        <begin position="375"/>
        <end position="395"/>
    </location>
</feature>
<evidence type="ECO:0000256" key="3">
    <source>
        <dbReference type="ARBA" id="ARBA00011071"/>
    </source>
</evidence>
<evidence type="ECO:0000256" key="10">
    <source>
        <dbReference type="ARBA" id="ARBA00022989"/>
    </source>
</evidence>
<comment type="similarity">
    <text evidence="3 13">Belongs to the PIGM family.</text>
</comment>
<dbReference type="UniPathway" id="UPA00196"/>
<dbReference type="GO" id="GO:0004376">
    <property type="term" value="F:GPI mannosyltransferase activity"/>
    <property type="evidence" value="ECO:0007669"/>
    <property type="project" value="InterPro"/>
</dbReference>